<evidence type="ECO:0000256" key="5">
    <source>
        <dbReference type="ARBA" id="ARBA00022692"/>
    </source>
</evidence>
<feature type="transmembrane region" description="Helical" evidence="8">
    <location>
        <begin position="384"/>
        <end position="403"/>
    </location>
</feature>
<sequence length="476" mass="55156">MKQKEKTRYLEWGFVAAILVFTFLWAAVQPFNASPDEEMRYDIVEYLCKYGRLPHGGDPEIRNEIWGISYAFNPILSYMISAVFVKIAGIFTTDGQILIVAARMTNVLFTAGTAWLTLKIGKRLFPRQDTRWLFVVLVTSLPGFLFVGSYVNNDAMALFSTAWICYAWVRYLDEGWSIRNCIWLGAGLAVCFLSYYNAYGWILVSFLFFTFTALFCEEKSWNFQFWLKRGILVAAVAVLLAGWWFVRNAILYDGDILGMKTSSEYAQRYAQEGFKPSERMTPKRQGMSIWNMIWLQPGTWNHNWLLTVLVSFVGTFGYMTVFMPYTLSKLYWLIYLVGGAGILLTLRMFGFRKFHTWNCTTMTGSGPVRWKAAGKTLEWDKERIFHWAMLAAAVIPPILLLQYSWASDFQAQGRYLLPMLLPMMFFVVRGYENLLERLVKNEKIRKLLCLVICVLLVGMTVYTFVFVFYPSCKLLR</sequence>
<feature type="transmembrane region" description="Helical" evidence="8">
    <location>
        <begin position="130"/>
        <end position="149"/>
    </location>
</feature>
<dbReference type="GO" id="GO:0005886">
    <property type="term" value="C:plasma membrane"/>
    <property type="evidence" value="ECO:0007669"/>
    <property type="project" value="UniProtKB-SubCell"/>
</dbReference>
<gene>
    <name evidence="9" type="ORF">IAA45_02275</name>
</gene>
<evidence type="ECO:0008006" key="11">
    <source>
        <dbReference type="Google" id="ProtNLM"/>
    </source>
</evidence>
<keyword evidence="5 8" id="KW-0812">Transmembrane</keyword>
<dbReference type="EMBL" id="DXEX01000058">
    <property type="protein sequence ID" value="HIX58531.1"/>
    <property type="molecule type" value="Genomic_DNA"/>
</dbReference>
<feature type="transmembrane region" description="Helical" evidence="8">
    <location>
        <begin position="12"/>
        <end position="31"/>
    </location>
</feature>
<evidence type="ECO:0000313" key="10">
    <source>
        <dbReference type="Proteomes" id="UP000886817"/>
    </source>
</evidence>
<proteinExistence type="predicted"/>
<accession>A0A9D1WG36</accession>
<evidence type="ECO:0000313" key="9">
    <source>
        <dbReference type="EMBL" id="HIX58531.1"/>
    </source>
</evidence>
<evidence type="ECO:0000256" key="6">
    <source>
        <dbReference type="ARBA" id="ARBA00022989"/>
    </source>
</evidence>
<feature type="transmembrane region" description="Helical" evidence="8">
    <location>
        <begin position="330"/>
        <end position="349"/>
    </location>
</feature>
<feature type="transmembrane region" description="Helical" evidence="8">
    <location>
        <begin position="226"/>
        <end position="246"/>
    </location>
</feature>
<feature type="transmembrane region" description="Helical" evidence="8">
    <location>
        <begin position="304"/>
        <end position="324"/>
    </location>
</feature>
<dbReference type="AlphaFoldDB" id="A0A9D1WG36"/>
<feature type="transmembrane region" description="Helical" evidence="8">
    <location>
        <begin position="447"/>
        <end position="469"/>
    </location>
</feature>
<evidence type="ECO:0000256" key="2">
    <source>
        <dbReference type="ARBA" id="ARBA00022475"/>
    </source>
</evidence>
<comment type="subcellular location">
    <subcellularLocation>
        <location evidence="1">Cell membrane</location>
        <topology evidence="1">Multi-pass membrane protein</topology>
    </subcellularLocation>
</comment>
<dbReference type="GO" id="GO:0009103">
    <property type="term" value="P:lipopolysaccharide biosynthetic process"/>
    <property type="evidence" value="ECO:0007669"/>
    <property type="project" value="UniProtKB-ARBA"/>
</dbReference>
<keyword evidence="3" id="KW-0328">Glycosyltransferase</keyword>
<dbReference type="Proteomes" id="UP000886817">
    <property type="component" value="Unassembled WGS sequence"/>
</dbReference>
<feature type="transmembrane region" description="Helical" evidence="8">
    <location>
        <begin position="70"/>
        <end position="91"/>
    </location>
</feature>
<keyword evidence="4" id="KW-0808">Transferase</keyword>
<comment type="caution">
    <text evidence="9">The sequence shown here is derived from an EMBL/GenBank/DDBJ whole genome shotgun (WGS) entry which is preliminary data.</text>
</comment>
<feature type="transmembrane region" description="Helical" evidence="8">
    <location>
        <begin position="155"/>
        <end position="172"/>
    </location>
</feature>
<protein>
    <recommendedName>
        <fullName evidence="11">Glycosyltransferase RgtA/B/C/D-like domain-containing protein</fullName>
    </recommendedName>
</protein>
<reference evidence="9" key="2">
    <citation type="submission" date="2021-04" db="EMBL/GenBank/DDBJ databases">
        <authorList>
            <person name="Gilroy R."/>
        </authorList>
    </citation>
    <scope>NUCLEOTIDE SEQUENCE</scope>
    <source>
        <strain evidence="9">ChiSjej1B19-8411</strain>
    </source>
</reference>
<evidence type="ECO:0000256" key="3">
    <source>
        <dbReference type="ARBA" id="ARBA00022676"/>
    </source>
</evidence>
<dbReference type="InterPro" id="IPR018674">
    <property type="entry name" value="DUF2142_membrane"/>
</dbReference>
<keyword evidence="7 8" id="KW-0472">Membrane</keyword>
<dbReference type="PANTHER" id="PTHR33908">
    <property type="entry name" value="MANNOSYLTRANSFERASE YKCB-RELATED"/>
    <property type="match status" value="1"/>
</dbReference>
<dbReference type="GO" id="GO:0016763">
    <property type="term" value="F:pentosyltransferase activity"/>
    <property type="evidence" value="ECO:0007669"/>
    <property type="project" value="TreeGrafter"/>
</dbReference>
<organism evidence="9 10">
    <name type="scientific">Candidatus Blautia gallistercoris</name>
    <dbReference type="NCBI Taxonomy" id="2838490"/>
    <lineage>
        <taxon>Bacteria</taxon>
        <taxon>Bacillati</taxon>
        <taxon>Bacillota</taxon>
        <taxon>Clostridia</taxon>
        <taxon>Lachnospirales</taxon>
        <taxon>Lachnospiraceae</taxon>
        <taxon>Blautia</taxon>
    </lineage>
</organism>
<feature type="transmembrane region" description="Helical" evidence="8">
    <location>
        <begin position="415"/>
        <end position="435"/>
    </location>
</feature>
<evidence type="ECO:0000256" key="4">
    <source>
        <dbReference type="ARBA" id="ARBA00022679"/>
    </source>
</evidence>
<dbReference type="Pfam" id="PF09913">
    <property type="entry name" value="DUF2142"/>
    <property type="match status" value="1"/>
</dbReference>
<keyword evidence="6 8" id="KW-1133">Transmembrane helix</keyword>
<keyword evidence="2" id="KW-1003">Cell membrane</keyword>
<evidence type="ECO:0000256" key="8">
    <source>
        <dbReference type="SAM" id="Phobius"/>
    </source>
</evidence>
<evidence type="ECO:0000256" key="1">
    <source>
        <dbReference type="ARBA" id="ARBA00004651"/>
    </source>
</evidence>
<evidence type="ECO:0000256" key="7">
    <source>
        <dbReference type="ARBA" id="ARBA00023136"/>
    </source>
</evidence>
<reference evidence="9" key="1">
    <citation type="journal article" date="2021" name="PeerJ">
        <title>Extensive microbial diversity within the chicken gut microbiome revealed by metagenomics and culture.</title>
        <authorList>
            <person name="Gilroy R."/>
            <person name="Ravi A."/>
            <person name="Getino M."/>
            <person name="Pursley I."/>
            <person name="Horton D.L."/>
            <person name="Alikhan N.F."/>
            <person name="Baker D."/>
            <person name="Gharbi K."/>
            <person name="Hall N."/>
            <person name="Watson M."/>
            <person name="Adriaenssens E.M."/>
            <person name="Foster-Nyarko E."/>
            <person name="Jarju S."/>
            <person name="Secka A."/>
            <person name="Antonio M."/>
            <person name="Oren A."/>
            <person name="Chaudhuri R.R."/>
            <person name="La Ragione R."/>
            <person name="Hildebrand F."/>
            <person name="Pallen M.J."/>
        </authorList>
    </citation>
    <scope>NUCLEOTIDE SEQUENCE</scope>
    <source>
        <strain evidence="9">ChiSjej1B19-8411</strain>
    </source>
</reference>
<feature type="transmembrane region" description="Helical" evidence="8">
    <location>
        <begin position="184"/>
        <end position="214"/>
    </location>
</feature>
<dbReference type="PANTHER" id="PTHR33908:SF11">
    <property type="entry name" value="MEMBRANE PROTEIN"/>
    <property type="match status" value="1"/>
</dbReference>
<name>A0A9D1WG36_9FIRM</name>
<dbReference type="InterPro" id="IPR050297">
    <property type="entry name" value="LipidA_mod_glycosyltrf_83"/>
</dbReference>